<evidence type="ECO:0000256" key="4">
    <source>
        <dbReference type="ARBA" id="ARBA00022640"/>
    </source>
</evidence>
<keyword evidence="10 11" id="KW-0472">Membrane</keyword>
<keyword evidence="5" id="KW-0808">Transferase</keyword>
<evidence type="ECO:0000256" key="7">
    <source>
        <dbReference type="ARBA" id="ARBA00022777"/>
    </source>
</evidence>
<dbReference type="GO" id="GO:0016487">
    <property type="term" value="P:farnesol metabolic process"/>
    <property type="evidence" value="ECO:0007669"/>
    <property type="project" value="EnsemblPlants"/>
</dbReference>
<organism evidence="12 13">
    <name type="scientific">Kalanchoe fedtschenkoi</name>
    <name type="common">Lavender scallops</name>
    <name type="synonym">South American air plant</name>
    <dbReference type="NCBI Taxonomy" id="63787"/>
    <lineage>
        <taxon>Eukaryota</taxon>
        <taxon>Viridiplantae</taxon>
        <taxon>Streptophyta</taxon>
        <taxon>Embryophyta</taxon>
        <taxon>Tracheophyta</taxon>
        <taxon>Spermatophyta</taxon>
        <taxon>Magnoliopsida</taxon>
        <taxon>eudicotyledons</taxon>
        <taxon>Gunneridae</taxon>
        <taxon>Pentapetalae</taxon>
        <taxon>Saxifragales</taxon>
        <taxon>Crassulaceae</taxon>
        <taxon>Kalanchoe</taxon>
    </lineage>
</organism>
<protein>
    <submittedName>
        <fullName evidence="12">Uncharacterized protein</fullName>
    </submittedName>
</protein>
<dbReference type="GO" id="GO:0052673">
    <property type="term" value="F:prenol kinase activity"/>
    <property type="evidence" value="ECO:0007669"/>
    <property type="project" value="EnsemblPlants"/>
</dbReference>
<evidence type="ECO:0000256" key="9">
    <source>
        <dbReference type="ARBA" id="ARBA00022989"/>
    </source>
</evidence>
<dbReference type="AlphaFoldDB" id="A0A7N0VL49"/>
<dbReference type="Gramene" id="Kaladp0965s0001.1.v1.1">
    <property type="protein sequence ID" value="Kaladp0965s0001.1.v1.1"/>
    <property type="gene ID" value="Kaladp0965s0001.v1.1"/>
</dbReference>
<evidence type="ECO:0000313" key="12">
    <source>
        <dbReference type="EnsemblPlants" id="Kaladp0965s0001.1.v1.1"/>
    </source>
</evidence>
<dbReference type="PANTHER" id="PTHR32523:SF7">
    <property type="entry name" value="FARNESOL KINASE, CHLOROPLASTIC"/>
    <property type="match status" value="1"/>
</dbReference>
<evidence type="ECO:0000256" key="11">
    <source>
        <dbReference type="SAM" id="Phobius"/>
    </source>
</evidence>
<dbReference type="EnsemblPlants" id="Kaladp0965s0001.1.v1.1">
    <property type="protein sequence ID" value="Kaladp0965s0001.1.v1.1"/>
    <property type="gene ID" value="Kaladp0965s0001.v1.1"/>
</dbReference>
<keyword evidence="7" id="KW-0418">Kinase</keyword>
<accession>A0A7N0VL49</accession>
<evidence type="ECO:0000256" key="1">
    <source>
        <dbReference type="ARBA" id="ARBA00004508"/>
    </source>
</evidence>
<dbReference type="OMA" id="TEAPIFW"/>
<keyword evidence="3" id="KW-0150">Chloroplast</keyword>
<comment type="subcellular location">
    <subcellularLocation>
        <location evidence="1">Plastid</location>
        <location evidence="1">Chloroplast membrane</location>
        <topology evidence="1">Multi-pass membrane protein</topology>
    </subcellularLocation>
</comment>
<feature type="transmembrane region" description="Helical" evidence="11">
    <location>
        <begin position="77"/>
        <end position="99"/>
    </location>
</feature>
<evidence type="ECO:0000256" key="5">
    <source>
        <dbReference type="ARBA" id="ARBA00022679"/>
    </source>
</evidence>
<dbReference type="GO" id="GO:0009737">
    <property type="term" value="P:response to abscisic acid"/>
    <property type="evidence" value="ECO:0007669"/>
    <property type="project" value="EnsemblPlants"/>
</dbReference>
<keyword evidence="4" id="KW-0934">Plastid</keyword>
<proteinExistence type="inferred from homology"/>
<keyword evidence="9 11" id="KW-1133">Transmembrane helix</keyword>
<evidence type="ECO:0000256" key="10">
    <source>
        <dbReference type="ARBA" id="ARBA00023136"/>
    </source>
</evidence>
<sequence length="187" mass="20688">MSKYFKPLIFYHLKQMTPTEAPIFWNRSDIIDKLLYLNVKFFHILNYTNRELLKGPLYYALAATIACAVYWRTSPVAIAIICNLCAGDGLADIIGRRFGDWKLPHNGNKSFAGSITMAVAGFLASVAYMHYFSMFGFVTESSDMIRGLLAVSLGAALVESLPISTTLDDNLTVPLTSILLGSLVFNS</sequence>
<keyword evidence="6 11" id="KW-0812">Transmembrane</keyword>
<dbReference type="Proteomes" id="UP000594263">
    <property type="component" value="Unplaced"/>
</dbReference>
<dbReference type="GO" id="GO:0016301">
    <property type="term" value="F:kinase activity"/>
    <property type="evidence" value="ECO:0007669"/>
    <property type="project" value="UniProtKB-KW"/>
</dbReference>
<keyword evidence="8" id="KW-0809">Transit peptide</keyword>
<dbReference type="GO" id="GO:0048440">
    <property type="term" value="P:carpel development"/>
    <property type="evidence" value="ECO:0007669"/>
    <property type="project" value="EnsemblPlants"/>
</dbReference>
<comment type="similarity">
    <text evidence="2">Belongs to the polyprenol kinase family.</text>
</comment>
<evidence type="ECO:0000256" key="3">
    <source>
        <dbReference type="ARBA" id="ARBA00022528"/>
    </source>
</evidence>
<dbReference type="InterPro" id="IPR039606">
    <property type="entry name" value="Phytol/farnesol_kinase"/>
</dbReference>
<feature type="transmembrane region" description="Helical" evidence="11">
    <location>
        <begin position="111"/>
        <end position="132"/>
    </location>
</feature>
<evidence type="ECO:0000256" key="2">
    <source>
        <dbReference type="ARBA" id="ARBA00010794"/>
    </source>
</evidence>
<feature type="transmembrane region" description="Helical" evidence="11">
    <location>
        <begin position="144"/>
        <end position="161"/>
    </location>
</feature>
<keyword evidence="13" id="KW-1185">Reference proteome</keyword>
<name>A0A7N0VL49_KALFE</name>
<dbReference type="PANTHER" id="PTHR32523">
    <property type="entry name" value="PHYTOL KINASE 1, CHLOROPLASTIC"/>
    <property type="match status" value="1"/>
</dbReference>
<evidence type="ECO:0000256" key="6">
    <source>
        <dbReference type="ARBA" id="ARBA00022692"/>
    </source>
</evidence>
<dbReference type="GO" id="GO:0031969">
    <property type="term" value="C:chloroplast membrane"/>
    <property type="evidence" value="ECO:0007669"/>
    <property type="project" value="UniProtKB-SubCell"/>
</dbReference>
<reference evidence="12" key="1">
    <citation type="submission" date="2021-01" db="UniProtKB">
        <authorList>
            <consortium name="EnsemblPlants"/>
        </authorList>
    </citation>
    <scope>IDENTIFICATION</scope>
</reference>
<evidence type="ECO:0000256" key="8">
    <source>
        <dbReference type="ARBA" id="ARBA00022946"/>
    </source>
</evidence>
<evidence type="ECO:0000313" key="13">
    <source>
        <dbReference type="Proteomes" id="UP000594263"/>
    </source>
</evidence>